<feature type="signal peptide" evidence="1">
    <location>
        <begin position="1"/>
        <end position="19"/>
    </location>
</feature>
<proteinExistence type="predicted"/>
<name>A0AAE3QGM0_9BACT</name>
<dbReference type="Proteomes" id="UP001241110">
    <property type="component" value="Unassembled WGS sequence"/>
</dbReference>
<evidence type="ECO:0000313" key="2">
    <source>
        <dbReference type="EMBL" id="MDJ1479007.1"/>
    </source>
</evidence>
<accession>A0AAE3QGM0</accession>
<dbReference type="EMBL" id="JASJOS010000001">
    <property type="protein sequence ID" value="MDJ1479007.1"/>
    <property type="molecule type" value="Genomic_DNA"/>
</dbReference>
<evidence type="ECO:0008006" key="4">
    <source>
        <dbReference type="Google" id="ProtNLM"/>
    </source>
</evidence>
<dbReference type="RefSeq" id="WP_313974840.1">
    <property type="nucleotide sequence ID" value="NZ_JASJOS010000001.1"/>
</dbReference>
<dbReference type="AlphaFoldDB" id="A0AAE3QGM0"/>
<dbReference type="PROSITE" id="PS51257">
    <property type="entry name" value="PROKAR_LIPOPROTEIN"/>
    <property type="match status" value="1"/>
</dbReference>
<feature type="chain" id="PRO_5042256044" description="Lipoprotein" evidence="1">
    <location>
        <begin position="20"/>
        <end position="277"/>
    </location>
</feature>
<protein>
    <recommendedName>
        <fullName evidence="4">Lipoprotein</fullName>
    </recommendedName>
</protein>
<evidence type="ECO:0000313" key="3">
    <source>
        <dbReference type="Proteomes" id="UP001241110"/>
    </source>
</evidence>
<sequence length="277" mass="29732">MKKSCSLLLAYTAILTFFASCGSQEIVKPESNTKHVSSSAKVLPSDAYWITQNPDGEYVSSYGGGIKFGKSLIRPTVVDQTGNTDGEPISGFSNGLVTFQNFPTLSSMVNNEKFVAIEPTFPNAITIDEIIKYFGDLKAYWSDQSGIVERPKPIGSTTGSGSVYEVRGMVVRDHTSPTNASVVPDTYVYTPGTTTPPTGGLYICFMTLNGYALQFYGSNYTSGKISKILVTNSSTVTVSSFSIRYKSVIDGYELTGTATLSNGTTLTFTNTLANPST</sequence>
<organism evidence="2 3">
    <name type="scientific">Xanthocytophaga flava</name>
    <dbReference type="NCBI Taxonomy" id="3048013"/>
    <lineage>
        <taxon>Bacteria</taxon>
        <taxon>Pseudomonadati</taxon>
        <taxon>Bacteroidota</taxon>
        <taxon>Cytophagia</taxon>
        <taxon>Cytophagales</taxon>
        <taxon>Rhodocytophagaceae</taxon>
        <taxon>Xanthocytophaga</taxon>
    </lineage>
</organism>
<gene>
    <name evidence="2" type="ORF">QNI16_00850</name>
</gene>
<evidence type="ECO:0000256" key="1">
    <source>
        <dbReference type="SAM" id="SignalP"/>
    </source>
</evidence>
<keyword evidence="1" id="KW-0732">Signal</keyword>
<comment type="caution">
    <text evidence="2">The sequence shown here is derived from an EMBL/GenBank/DDBJ whole genome shotgun (WGS) entry which is preliminary data.</text>
</comment>
<reference evidence="2" key="1">
    <citation type="submission" date="2023-05" db="EMBL/GenBank/DDBJ databases">
        <authorList>
            <person name="Zhang X."/>
        </authorList>
    </citation>
    <scope>NUCLEOTIDE SEQUENCE</scope>
    <source>
        <strain evidence="2">YF14B1</strain>
    </source>
</reference>